<dbReference type="AlphaFoldDB" id="A0AAN8WXL2"/>
<dbReference type="EMBL" id="JAXCGZ010017388">
    <property type="protein sequence ID" value="KAK7068180.1"/>
    <property type="molecule type" value="Genomic_DNA"/>
</dbReference>
<gene>
    <name evidence="1" type="ORF">SK128_004129</name>
</gene>
<proteinExistence type="predicted"/>
<keyword evidence="2" id="KW-1185">Reference proteome</keyword>
<comment type="caution">
    <text evidence="1">The sequence shown here is derived from an EMBL/GenBank/DDBJ whole genome shotgun (WGS) entry which is preliminary data.</text>
</comment>
<protein>
    <submittedName>
        <fullName evidence="1">Uncharacterized protein</fullName>
    </submittedName>
</protein>
<evidence type="ECO:0000313" key="2">
    <source>
        <dbReference type="Proteomes" id="UP001381693"/>
    </source>
</evidence>
<organism evidence="1 2">
    <name type="scientific">Halocaridina rubra</name>
    <name type="common">Hawaiian red shrimp</name>
    <dbReference type="NCBI Taxonomy" id="373956"/>
    <lineage>
        <taxon>Eukaryota</taxon>
        <taxon>Metazoa</taxon>
        <taxon>Ecdysozoa</taxon>
        <taxon>Arthropoda</taxon>
        <taxon>Crustacea</taxon>
        <taxon>Multicrustacea</taxon>
        <taxon>Malacostraca</taxon>
        <taxon>Eumalacostraca</taxon>
        <taxon>Eucarida</taxon>
        <taxon>Decapoda</taxon>
        <taxon>Pleocyemata</taxon>
        <taxon>Caridea</taxon>
        <taxon>Atyoidea</taxon>
        <taxon>Atyidae</taxon>
        <taxon>Halocaridina</taxon>
    </lineage>
</organism>
<evidence type="ECO:0000313" key="1">
    <source>
        <dbReference type="EMBL" id="KAK7068180.1"/>
    </source>
</evidence>
<reference evidence="1 2" key="1">
    <citation type="submission" date="2023-11" db="EMBL/GenBank/DDBJ databases">
        <title>Halocaridina rubra genome assembly.</title>
        <authorList>
            <person name="Smith C."/>
        </authorList>
    </citation>
    <scope>NUCLEOTIDE SEQUENCE [LARGE SCALE GENOMIC DNA]</scope>
    <source>
        <strain evidence="1">EP-1</strain>
        <tissue evidence="1">Whole</tissue>
    </source>
</reference>
<accession>A0AAN8WXL2</accession>
<name>A0AAN8WXL2_HALRR</name>
<sequence>MIVELFPEECHPSIFRLCRVRRREHVTTTVKMIWTSHDVNPPTKLKLFSQIEISPILSVEEEIEGFVNMETGSRNLVTLEDSVPR</sequence>
<dbReference type="Proteomes" id="UP001381693">
    <property type="component" value="Unassembled WGS sequence"/>
</dbReference>